<proteinExistence type="predicted"/>
<protein>
    <submittedName>
        <fullName evidence="1">Cysteine proteinase</fullName>
    </submittedName>
</protein>
<evidence type="ECO:0000313" key="2">
    <source>
        <dbReference type="Proteomes" id="UP000308600"/>
    </source>
</evidence>
<reference evidence="1 2" key="1">
    <citation type="journal article" date="2019" name="Nat. Ecol. Evol.">
        <title>Megaphylogeny resolves global patterns of mushroom evolution.</title>
        <authorList>
            <person name="Varga T."/>
            <person name="Krizsan K."/>
            <person name="Foldi C."/>
            <person name="Dima B."/>
            <person name="Sanchez-Garcia M."/>
            <person name="Sanchez-Ramirez S."/>
            <person name="Szollosi G.J."/>
            <person name="Szarkandi J.G."/>
            <person name="Papp V."/>
            <person name="Albert L."/>
            <person name="Andreopoulos W."/>
            <person name="Angelini C."/>
            <person name="Antonin V."/>
            <person name="Barry K.W."/>
            <person name="Bougher N.L."/>
            <person name="Buchanan P."/>
            <person name="Buyck B."/>
            <person name="Bense V."/>
            <person name="Catcheside P."/>
            <person name="Chovatia M."/>
            <person name="Cooper J."/>
            <person name="Damon W."/>
            <person name="Desjardin D."/>
            <person name="Finy P."/>
            <person name="Geml J."/>
            <person name="Haridas S."/>
            <person name="Hughes K."/>
            <person name="Justo A."/>
            <person name="Karasinski D."/>
            <person name="Kautmanova I."/>
            <person name="Kiss B."/>
            <person name="Kocsube S."/>
            <person name="Kotiranta H."/>
            <person name="LaButti K.M."/>
            <person name="Lechner B.E."/>
            <person name="Liimatainen K."/>
            <person name="Lipzen A."/>
            <person name="Lukacs Z."/>
            <person name="Mihaltcheva S."/>
            <person name="Morgado L.N."/>
            <person name="Niskanen T."/>
            <person name="Noordeloos M.E."/>
            <person name="Ohm R.A."/>
            <person name="Ortiz-Santana B."/>
            <person name="Ovrebo C."/>
            <person name="Racz N."/>
            <person name="Riley R."/>
            <person name="Savchenko A."/>
            <person name="Shiryaev A."/>
            <person name="Soop K."/>
            <person name="Spirin V."/>
            <person name="Szebenyi C."/>
            <person name="Tomsovsky M."/>
            <person name="Tulloss R.E."/>
            <person name="Uehling J."/>
            <person name="Grigoriev I.V."/>
            <person name="Vagvolgyi C."/>
            <person name="Papp T."/>
            <person name="Martin F.M."/>
            <person name="Miettinen O."/>
            <person name="Hibbett D.S."/>
            <person name="Nagy L.G."/>
        </authorList>
    </citation>
    <scope>NUCLEOTIDE SEQUENCE [LARGE SCALE GENOMIC DNA]</scope>
    <source>
        <strain evidence="1 2">NL-1719</strain>
    </source>
</reference>
<evidence type="ECO:0000313" key="1">
    <source>
        <dbReference type="EMBL" id="TFK67100.1"/>
    </source>
</evidence>
<dbReference type="EMBL" id="ML208385">
    <property type="protein sequence ID" value="TFK67100.1"/>
    <property type="molecule type" value="Genomic_DNA"/>
</dbReference>
<organism evidence="1 2">
    <name type="scientific">Pluteus cervinus</name>
    <dbReference type="NCBI Taxonomy" id="181527"/>
    <lineage>
        <taxon>Eukaryota</taxon>
        <taxon>Fungi</taxon>
        <taxon>Dikarya</taxon>
        <taxon>Basidiomycota</taxon>
        <taxon>Agaricomycotina</taxon>
        <taxon>Agaricomycetes</taxon>
        <taxon>Agaricomycetidae</taxon>
        <taxon>Agaricales</taxon>
        <taxon>Pluteineae</taxon>
        <taxon>Pluteaceae</taxon>
        <taxon>Pluteus</taxon>
    </lineage>
</organism>
<sequence>MPHRGVSPAYYEPPPAPPPVIQAPREPRISPIPPPAPSPPPRDPTPRDPTPPPPAPEPEPEPTLEPEPELEPEPAPPFSSITHIGTISTTDDVEPEAQDGDLASLKPIANPRTTLAIWSRRPTNPTQAPGIIISPRARPPTDVAQQALDLRTPPPSPPLTPSISITAPEPASLDLEPSAAPDEKAGSPPPSSLANSAILSSSVTETTESSTIPGSPISTNTSLSLTVPSTKDTSPPEESTTPTGQEVTPSDQQATVPVSPEQPTTGATPPESSTASSIPTVSVPTAPSPSTSTPAGPAPPPVKKSWASLLRPSSTSGAGPASGSSKNSLPTSSVVGFSIPASAMSPSSSSTPTASGAQSILPAAKRNELLTLLTSAPPPIVQRIKPRGLVNSGNMCFANSVLQVLVYCPPFNKLFWELGKVLGGSGAALVKEALDRERGTALVDATIEFLKEFVDEKKKSKGKMNGVVGSGRGKGKERAEEEEDDDWDGESFLPSYVYDAMKERKKFDNMRGGQQEDAEEFLGFYLDTLEEELISILNSISPPPPKSTKPSVPVEEKEEDEPPQEDGWMEVGKRNRTVVTRTIKATESPITRIFGGKFRSTLKVPHQKDSVIVEDWRSLRLDIQREQIHTIQDALSHISHPQPVQVTNPSRPGVTIEASQQVLIESLPSILILHMKRFFFDTNVGGVVKVGKQIQFGPELDIGSDVMAPTAKRVVPARYKLFGALYHHGLSASGGHYTLDVLHPNRYPNSTSTAPGNKPREGWVRIDDELVSDVRAEDVFGATERDDSRCAYLLFYKRIR</sequence>
<accession>A0ACD3ANN7</accession>
<dbReference type="Proteomes" id="UP000308600">
    <property type="component" value="Unassembled WGS sequence"/>
</dbReference>
<name>A0ACD3ANN7_9AGAR</name>
<keyword evidence="2" id="KW-1185">Reference proteome</keyword>
<gene>
    <name evidence="1" type="ORF">BDN72DRAFT_771213</name>
</gene>